<dbReference type="InterPro" id="IPR050597">
    <property type="entry name" value="Cytochrome_c_Oxidase_Subunit"/>
</dbReference>
<dbReference type="Pfam" id="PF13442">
    <property type="entry name" value="Cytochrome_CBB3"/>
    <property type="match status" value="1"/>
</dbReference>
<evidence type="ECO:0000256" key="1">
    <source>
        <dbReference type="ARBA" id="ARBA00022617"/>
    </source>
</evidence>
<dbReference type="SUPFAM" id="SSF46626">
    <property type="entry name" value="Cytochrome c"/>
    <property type="match status" value="1"/>
</dbReference>
<evidence type="ECO:0000259" key="6">
    <source>
        <dbReference type="PROSITE" id="PS51007"/>
    </source>
</evidence>
<name>A0A916XHA6_9SPHI</name>
<sequence>MSYADLMVVVLLITALIILIVAVMMFNLIKLYANGTLNTLPFPNADERERQRLAAAAEAALITPKVPLFNRLMGLKPLSEEHELVMEHTFDGIAELDNPTPRWFMVLFYGSIIFAAGYLLHYEVLGSGKNQEQEYVAELEQAARDKEAFLLNPANAASAVNENNIEQSKDAVIIQSGAALYANRCTPCHGAAGEGIVGPNLTDEFWLHGGGVKDVFKVIKYGVPEKGMVAWEKSLSAQQIADITNYVLSLQGSKPANAKAPQGDKQP</sequence>
<evidence type="ECO:0000313" key="8">
    <source>
        <dbReference type="Proteomes" id="UP000651668"/>
    </source>
</evidence>
<evidence type="ECO:0000256" key="2">
    <source>
        <dbReference type="ARBA" id="ARBA00022723"/>
    </source>
</evidence>
<proteinExistence type="predicted"/>
<dbReference type="RefSeq" id="WP_188627421.1">
    <property type="nucleotide sequence ID" value="NZ_BMIL01000009.1"/>
</dbReference>
<protein>
    <recommendedName>
        <fullName evidence="6">Cytochrome c domain-containing protein</fullName>
    </recommendedName>
</protein>
<dbReference type="GO" id="GO:0020037">
    <property type="term" value="F:heme binding"/>
    <property type="evidence" value="ECO:0007669"/>
    <property type="project" value="InterPro"/>
</dbReference>
<keyword evidence="1 4" id="KW-0349">Heme</keyword>
<keyword evidence="5" id="KW-1133">Transmembrane helix</keyword>
<comment type="caution">
    <text evidence="7">The sequence shown here is derived from an EMBL/GenBank/DDBJ whole genome shotgun (WGS) entry which is preliminary data.</text>
</comment>
<dbReference type="InterPro" id="IPR036909">
    <property type="entry name" value="Cyt_c-like_dom_sf"/>
</dbReference>
<keyword evidence="3 4" id="KW-0408">Iron</keyword>
<evidence type="ECO:0000256" key="4">
    <source>
        <dbReference type="PROSITE-ProRule" id="PRU00433"/>
    </source>
</evidence>
<dbReference type="InterPro" id="IPR032858">
    <property type="entry name" value="CcoP_N"/>
</dbReference>
<dbReference type="PANTHER" id="PTHR33751">
    <property type="entry name" value="CBB3-TYPE CYTOCHROME C OXIDASE SUBUNIT FIXP"/>
    <property type="match status" value="1"/>
</dbReference>
<dbReference type="Gene3D" id="1.10.760.10">
    <property type="entry name" value="Cytochrome c-like domain"/>
    <property type="match status" value="1"/>
</dbReference>
<dbReference type="PANTHER" id="PTHR33751:SF1">
    <property type="entry name" value="CBB3-TYPE CYTOCHROME C OXIDASE SUBUNIT FIXP"/>
    <property type="match status" value="1"/>
</dbReference>
<dbReference type="PROSITE" id="PS51007">
    <property type="entry name" value="CYTC"/>
    <property type="match status" value="1"/>
</dbReference>
<reference evidence="7" key="2">
    <citation type="submission" date="2020-09" db="EMBL/GenBank/DDBJ databases">
        <authorList>
            <person name="Sun Q."/>
            <person name="Zhou Y."/>
        </authorList>
    </citation>
    <scope>NUCLEOTIDE SEQUENCE</scope>
    <source>
        <strain evidence="7">CGMCC 1.15343</strain>
    </source>
</reference>
<evidence type="ECO:0000313" key="7">
    <source>
        <dbReference type="EMBL" id="GGC71808.1"/>
    </source>
</evidence>
<reference evidence="7" key="1">
    <citation type="journal article" date="2014" name="Int. J. Syst. Evol. Microbiol.">
        <title>Complete genome sequence of Corynebacterium casei LMG S-19264T (=DSM 44701T), isolated from a smear-ripened cheese.</title>
        <authorList>
            <consortium name="US DOE Joint Genome Institute (JGI-PGF)"/>
            <person name="Walter F."/>
            <person name="Albersmeier A."/>
            <person name="Kalinowski J."/>
            <person name="Ruckert C."/>
        </authorList>
    </citation>
    <scope>NUCLEOTIDE SEQUENCE</scope>
    <source>
        <strain evidence="7">CGMCC 1.15343</strain>
    </source>
</reference>
<evidence type="ECO:0000256" key="3">
    <source>
        <dbReference type="ARBA" id="ARBA00023004"/>
    </source>
</evidence>
<evidence type="ECO:0000256" key="5">
    <source>
        <dbReference type="SAM" id="Phobius"/>
    </source>
</evidence>
<feature type="domain" description="Cytochrome c" evidence="6">
    <location>
        <begin position="172"/>
        <end position="251"/>
    </location>
</feature>
<organism evidence="7 8">
    <name type="scientific">Pedobacter quisquiliarum</name>
    <dbReference type="NCBI Taxonomy" id="1834438"/>
    <lineage>
        <taxon>Bacteria</taxon>
        <taxon>Pseudomonadati</taxon>
        <taxon>Bacteroidota</taxon>
        <taxon>Sphingobacteriia</taxon>
        <taxon>Sphingobacteriales</taxon>
        <taxon>Sphingobacteriaceae</taxon>
        <taxon>Pedobacter</taxon>
    </lineage>
</organism>
<dbReference type="GO" id="GO:0046872">
    <property type="term" value="F:metal ion binding"/>
    <property type="evidence" value="ECO:0007669"/>
    <property type="project" value="UniProtKB-KW"/>
</dbReference>
<dbReference type="Gene3D" id="6.10.280.130">
    <property type="match status" value="1"/>
</dbReference>
<dbReference type="EMBL" id="BMIL01000009">
    <property type="protein sequence ID" value="GGC71808.1"/>
    <property type="molecule type" value="Genomic_DNA"/>
</dbReference>
<dbReference type="Pfam" id="PF14715">
    <property type="entry name" value="FixP_N"/>
    <property type="match status" value="1"/>
</dbReference>
<keyword evidence="5" id="KW-0812">Transmembrane</keyword>
<dbReference type="InterPro" id="IPR009056">
    <property type="entry name" value="Cyt_c-like_dom"/>
</dbReference>
<dbReference type="Proteomes" id="UP000651668">
    <property type="component" value="Unassembled WGS sequence"/>
</dbReference>
<gene>
    <name evidence="7" type="ORF">GCM10011387_26690</name>
</gene>
<feature type="transmembrane region" description="Helical" evidence="5">
    <location>
        <begin position="103"/>
        <end position="122"/>
    </location>
</feature>
<accession>A0A916XHA6</accession>
<keyword evidence="2 4" id="KW-0479">Metal-binding</keyword>
<dbReference type="InterPro" id="IPR038414">
    <property type="entry name" value="CcoP_N_sf"/>
</dbReference>
<dbReference type="AlphaFoldDB" id="A0A916XHA6"/>
<dbReference type="GO" id="GO:0009055">
    <property type="term" value="F:electron transfer activity"/>
    <property type="evidence" value="ECO:0007669"/>
    <property type="project" value="InterPro"/>
</dbReference>
<feature type="transmembrane region" description="Helical" evidence="5">
    <location>
        <begin position="6"/>
        <end position="29"/>
    </location>
</feature>
<keyword evidence="8" id="KW-1185">Reference proteome</keyword>
<keyword evidence="5" id="KW-0472">Membrane</keyword>